<evidence type="ECO:0000256" key="4">
    <source>
        <dbReference type="ARBA" id="ARBA00023002"/>
    </source>
</evidence>
<keyword evidence="10" id="KW-1185">Reference proteome</keyword>
<dbReference type="GO" id="GO:0019632">
    <property type="term" value="P:shikimate metabolic process"/>
    <property type="evidence" value="ECO:0007669"/>
    <property type="project" value="TreeGrafter"/>
</dbReference>
<dbReference type="InterPro" id="IPR022893">
    <property type="entry name" value="Shikimate_DH_fam"/>
</dbReference>
<dbReference type="RefSeq" id="WP_071924237.1">
    <property type="nucleotide sequence ID" value="NZ_CP018095.1"/>
</dbReference>
<dbReference type="InterPro" id="IPR006151">
    <property type="entry name" value="Shikm_DH/Glu-tRNA_Rdtase"/>
</dbReference>
<dbReference type="Pfam" id="PF01488">
    <property type="entry name" value="Shikimate_DH"/>
    <property type="match status" value="1"/>
</dbReference>
<dbReference type="Gene3D" id="3.40.50.10860">
    <property type="entry name" value="Leucine Dehydrogenase, chain A, domain 1"/>
    <property type="match status" value="1"/>
</dbReference>
<proteinExistence type="predicted"/>
<dbReference type="PANTHER" id="PTHR21089:SF1">
    <property type="entry name" value="BIFUNCTIONAL 3-DEHYDROQUINATE DEHYDRATASE_SHIKIMATE DEHYDROGENASE, CHLOROPLASTIC"/>
    <property type="match status" value="1"/>
</dbReference>
<evidence type="ECO:0000256" key="5">
    <source>
        <dbReference type="ARBA" id="ARBA00023141"/>
    </source>
</evidence>
<dbReference type="KEGG" id="cdq:BOQ54_15445"/>
<dbReference type="CDD" id="cd01065">
    <property type="entry name" value="NAD_bind_Shikimate_DH"/>
    <property type="match status" value="1"/>
</dbReference>
<evidence type="ECO:0000313" key="10">
    <source>
        <dbReference type="Proteomes" id="UP000182703"/>
    </source>
</evidence>
<dbReference type="InterPro" id="IPR046346">
    <property type="entry name" value="Aminoacid_DH-like_N_sf"/>
</dbReference>
<evidence type="ECO:0000259" key="7">
    <source>
        <dbReference type="Pfam" id="PF01488"/>
    </source>
</evidence>
<dbReference type="GO" id="GO:0004764">
    <property type="term" value="F:shikimate 3-dehydrogenase (NADP+) activity"/>
    <property type="evidence" value="ECO:0007669"/>
    <property type="project" value="UniProtKB-EC"/>
</dbReference>
<evidence type="ECO:0000256" key="6">
    <source>
        <dbReference type="ARBA" id="ARBA00049442"/>
    </source>
</evidence>
<evidence type="ECO:0000256" key="1">
    <source>
        <dbReference type="ARBA" id="ARBA00004871"/>
    </source>
</evidence>
<dbReference type="Pfam" id="PF08501">
    <property type="entry name" value="Shikimate_dh_N"/>
    <property type="match status" value="1"/>
</dbReference>
<reference evidence="9 10" key="1">
    <citation type="submission" date="2016-11" db="EMBL/GenBank/DDBJ databases">
        <title>Complete genome sequence of the aerobically denitrifying bacterium Chelatococcus daeguensis TAD1.</title>
        <authorList>
            <person name="Yang Y."/>
            <person name="Huang S."/>
            <person name="Lin E."/>
        </authorList>
    </citation>
    <scope>NUCLEOTIDE SEQUENCE [LARGE SCALE GENOMIC DNA]</scope>
    <source>
        <strain evidence="9 10">TAD1</strain>
    </source>
</reference>
<dbReference type="InterPro" id="IPR036291">
    <property type="entry name" value="NAD(P)-bd_dom_sf"/>
</dbReference>
<dbReference type="GO" id="GO:0009423">
    <property type="term" value="P:chorismate biosynthetic process"/>
    <property type="evidence" value="ECO:0007669"/>
    <property type="project" value="TreeGrafter"/>
</dbReference>
<dbReference type="GO" id="GO:0050661">
    <property type="term" value="F:NADP binding"/>
    <property type="evidence" value="ECO:0007669"/>
    <property type="project" value="TreeGrafter"/>
</dbReference>
<dbReference type="GO" id="GO:0009073">
    <property type="term" value="P:aromatic amino acid family biosynthetic process"/>
    <property type="evidence" value="ECO:0007669"/>
    <property type="project" value="UniProtKB-KW"/>
</dbReference>
<evidence type="ECO:0000256" key="2">
    <source>
        <dbReference type="ARBA" id="ARBA00012962"/>
    </source>
</evidence>
<keyword evidence="5" id="KW-0057">Aromatic amino acid biosynthesis</keyword>
<dbReference type="Gene3D" id="3.40.50.720">
    <property type="entry name" value="NAD(P)-binding Rossmann-like Domain"/>
    <property type="match status" value="1"/>
</dbReference>
<gene>
    <name evidence="9" type="ORF">BOQ54_15445</name>
</gene>
<organism evidence="9 10">
    <name type="scientific">Chelatococcus daeguensis</name>
    <dbReference type="NCBI Taxonomy" id="444444"/>
    <lineage>
        <taxon>Bacteria</taxon>
        <taxon>Pseudomonadati</taxon>
        <taxon>Pseudomonadota</taxon>
        <taxon>Alphaproteobacteria</taxon>
        <taxon>Hyphomicrobiales</taxon>
        <taxon>Chelatococcaceae</taxon>
        <taxon>Chelatococcus</taxon>
    </lineage>
</organism>
<dbReference type="PANTHER" id="PTHR21089">
    <property type="entry name" value="SHIKIMATE DEHYDROGENASE"/>
    <property type="match status" value="1"/>
</dbReference>
<evidence type="ECO:0000313" key="9">
    <source>
        <dbReference type="EMBL" id="APF38539.1"/>
    </source>
</evidence>
<feature type="domain" description="Shikimate dehydrogenase substrate binding N-terminal" evidence="8">
    <location>
        <begin position="12"/>
        <end position="95"/>
    </location>
</feature>
<dbReference type="EC" id="1.1.1.25" evidence="2"/>
<dbReference type="SUPFAM" id="SSF53223">
    <property type="entry name" value="Aminoacid dehydrogenase-like, N-terminal domain"/>
    <property type="match status" value="1"/>
</dbReference>
<accession>A0AAC9NZE4</accession>
<comment type="pathway">
    <text evidence="1">Metabolic intermediate biosynthesis; chorismate biosynthesis; chorismate from D-erythrose 4-phosphate and phosphoenolpyruvate: step 4/7.</text>
</comment>
<protein>
    <recommendedName>
        <fullName evidence="2">shikimate dehydrogenase (NADP(+))</fullName>
        <ecNumber evidence="2">1.1.1.25</ecNumber>
    </recommendedName>
</protein>
<keyword evidence="4" id="KW-0560">Oxidoreductase</keyword>
<sequence>MNITGTTRVWGILADPIHHVKTPQALNPMMVARGVDGVMVPMHVGAGELAAVVGAMRHVRNFGGFVVTVPHKTAIAALCDEASETVRRVGAANCVRREADGRFVADMLDGKGFVAGLKREGIDPEGMGVLLAGAGGAANAIAFALAEAGVKRLAIANRTKAKSDDLAARLSKAFPALPVTTEPGGVGGYALVVNATSLGLSEGDPLPVDIAGLTSGQTVAEVIMQPAETALMAAARARGCHVHPGKPMLECQLDLMADFLGMRA</sequence>
<dbReference type="GO" id="GO:0005829">
    <property type="term" value="C:cytosol"/>
    <property type="evidence" value="ECO:0007669"/>
    <property type="project" value="TreeGrafter"/>
</dbReference>
<feature type="domain" description="Quinate/shikimate 5-dehydrogenase/glutamyl-tRNA reductase" evidence="7">
    <location>
        <begin position="127"/>
        <end position="181"/>
    </location>
</feature>
<dbReference type="AlphaFoldDB" id="A0AAC9NZE4"/>
<comment type="catalytic activity">
    <reaction evidence="6">
        <text>shikimate + NADP(+) = 3-dehydroshikimate + NADPH + H(+)</text>
        <dbReference type="Rhea" id="RHEA:17737"/>
        <dbReference type="ChEBI" id="CHEBI:15378"/>
        <dbReference type="ChEBI" id="CHEBI:16630"/>
        <dbReference type="ChEBI" id="CHEBI:36208"/>
        <dbReference type="ChEBI" id="CHEBI:57783"/>
        <dbReference type="ChEBI" id="CHEBI:58349"/>
        <dbReference type="EC" id="1.1.1.25"/>
    </reaction>
</comment>
<dbReference type="EMBL" id="CP018095">
    <property type="protein sequence ID" value="APF38539.1"/>
    <property type="molecule type" value="Genomic_DNA"/>
</dbReference>
<dbReference type="SUPFAM" id="SSF51735">
    <property type="entry name" value="NAD(P)-binding Rossmann-fold domains"/>
    <property type="match status" value="1"/>
</dbReference>
<dbReference type="Proteomes" id="UP000182703">
    <property type="component" value="Chromosome"/>
</dbReference>
<keyword evidence="5" id="KW-0028">Amino-acid biosynthesis</keyword>
<dbReference type="InterPro" id="IPR013708">
    <property type="entry name" value="Shikimate_DH-bd_N"/>
</dbReference>
<evidence type="ECO:0000259" key="8">
    <source>
        <dbReference type="Pfam" id="PF08501"/>
    </source>
</evidence>
<name>A0AAC9NZE4_9HYPH</name>
<keyword evidence="3" id="KW-0521">NADP</keyword>
<evidence type="ECO:0000256" key="3">
    <source>
        <dbReference type="ARBA" id="ARBA00022857"/>
    </source>
</evidence>